<dbReference type="Pfam" id="PF18388">
    <property type="entry name" value="ATG29_N"/>
    <property type="match status" value="1"/>
</dbReference>
<dbReference type="InterPro" id="IPR039362">
    <property type="entry name" value="ATG29_sf"/>
</dbReference>
<evidence type="ECO:0000256" key="3">
    <source>
        <dbReference type="ARBA" id="ARBA00013784"/>
    </source>
</evidence>
<name>A0AA40F1Y9_9PEZI</name>
<keyword evidence="11" id="KW-1185">Reference proteome</keyword>
<feature type="compositionally biased region" description="Polar residues" evidence="8">
    <location>
        <begin position="413"/>
        <end position="433"/>
    </location>
</feature>
<evidence type="ECO:0000313" key="10">
    <source>
        <dbReference type="EMBL" id="KAK0749586.1"/>
    </source>
</evidence>
<comment type="caution">
    <text evidence="10">The sequence shown here is derived from an EMBL/GenBank/DDBJ whole genome shotgun (WGS) entry which is preliminary data.</text>
</comment>
<dbReference type="Gene3D" id="1.10.10.2570">
    <property type="match status" value="1"/>
</dbReference>
<feature type="domain" description="Atg29 N-terminal" evidence="9">
    <location>
        <begin position="48"/>
        <end position="100"/>
    </location>
</feature>
<feature type="region of interest" description="Disordered" evidence="8">
    <location>
        <begin position="1"/>
        <end position="24"/>
    </location>
</feature>
<dbReference type="GO" id="GO:0000045">
    <property type="term" value="P:autophagosome assembly"/>
    <property type="evidence" value="ECO:0007669"/>
    <property type="project" value="InterPro"/>
</dbReference>
<evidence type="ECO:0000256" key="4">
    <source>
        <dbReference type="ARBA" id="ARBA00022448"/>
    </source>
</evidence>
<keyword evidence="6" id="KW-0072">Autophagy</keyword>
<gene>
    <name evidence="10" type="ORF">B0T18DRAFT_407075</name>
</gene>
<proteinExistence type="inferred from homology"/>
<comment type="function">
    <text evidence="7">Plays a role in autophagy. Functions at the preautophagosomal structure (PAS) in order to form normal autophagosomes under starvation conditions. Also plays a role in mitophagy and regulation of filamentous growth.</text>
</comment>
<accession>A0AA40F1Y9</accession>
<evidence type="ECO:0000256" key="2">
    <source>
        <dbReference type="ARBA" id="ARBA00010082"/>
    </source>
</evidence>
<evidence type="ECO:0000256" key="7">
    <source>
        <dbReference type="ARBA" id="ARBA00060351"/>
    </source>
</evidence>
<protein>
    <recommendedName>
        <fullName evidence="3">Autophagy-related protein 29</fullName>
    </recommendedName>
</protein>
<organism evidence="10 11">
    <name type="scientific">Schizothecium vesticola</name>
    <dbReference type="NCBI Taxonomy" id="314040"/>
    <lineage>
        <taxon>Eukaryota</taxon>
        <taxon>Fungi</taxon>
        <taxon>Dikarya</taxon>
        <taxon>Ascomycota</taxon>
        <taxon>Pezizomycotina</taxon>
        <taxon>Sordariomycetes</taxon>
        <taxon>Sordariomycetidae</taxon>
        <taxon>Sordariales</taxon>
        <taxon>Schizotheciaceae</taxon>
        <taxon>Schizothecium</taxon>
    </lineage>
</organism>
<reference evidence="10" key="1">
    <citation type="submission" date="2023-06" db="EMBL/GenBank/DDBJ databases">
        <title>Genome-scale phylogeny and comparative genomics of the fungal order Sordariales.</title>
        <authorList>
            <consortium name="Lawrence Berkeley National Laboratory"/>
            <person name="Hensen N."/>
            <person name="Bonometti L."/>
            <person name="Westerberg I."/>
            <person name="Brannstrom I.O."/>
            <person name="Guillou S."/>
            <person name="Cros-Aarteil S."/>
            <person name="Calhoun S."/>
            <person name="Haridas S."/>
            <person name="Kuo A."/>
            <person name="Mondo S."/>
            <person name="Pangilinan J."/>
            <person name="Riley R."/>
            <person name="LaButti K."/>
            <person name="Andreopoulos B."/>
            <person name="Lipzen A."/>
            <person name="Chen C."/>
            <person name="Yanf M."/>
            <person name="Daum C."/>
            <person name="Ng V."/>
            <person name="Clum A."/>
            <person name="Steindorff A."/>
            <person name="Ohm R."/>
            <person name="Martin F."/>
            <person name="Silar P."/>
            <person name="Natvig D."/>
            <person name="Lalanne C."/>
            <person name="Gautier V."/>
            <person name="Ament-velasquez S.L."/>
            <person name="Kruys A."/>
            <person name="Hutchinson M.I."/>
            <person name="Powell A.J."/>
            <person name="Barry K."/>
            <person name="Miller A.N."/>
            <person name="Grigoriev I.V."/>
            <person name="Debuchy R."/>
            <person name="Gladieux P."/>
            <person name="Thoren M.H."/>
            <person name="Johannesson H."/>
        </authorList>
    </citation>
    <scope>NUCLEOTIDE SEQUENCE</scope>
    <source>
        <strain evidence="10">SMH3187-1</strain>
    </source>
</reference>
<comment type="similarity">
    <text evidence="2">Belongs to the ATG29 family.</text>
</comment>
<feature type="compositionally biased region" description="Basic residues" evidence="8">
    <location>
        <begin position="1"/>
        <end position="13"/>
    </location>
</feature>
<dbReference type="PANTHER" id="PTHR40012:SF1">
    <property type="entry name" value="AUTOPHAGY-RELATED PROTEIN 29"/>
    <property type="match status" value="1"/>
</dbReference>
<dbReference type="InterPro" id="IPR039113">
    <property type="entry name" value="ATG29"/>
</dbReference>
<dbReference type="GO" id="GO:0000407">
    <property type="term" value="C:phagophore assembly site"/>
    <property type="evidence" value="ECO:0007669"/>
    <property type="project" value="UniProtKB-SubCell"/>
</dbReference>
<keyword evidence="5" id="KW-0653">Protein transport</keyword>
<evidence type="ECO:0000259" key="9">
    <source>
        <dbReference type="Pfam" id="PF18388"/>
    </source>
</evidence>
<dbReference type="AlphaFoldDB" id="A0AA40F1Y9"/>
<dbReference type="EMBL" id="JAUKUD010000003">
    <property type="protein sequence ID" value="KAK0749586.1"/>
    <property type="molecule type" value="Genomic_DNA"/>
</dbReference>
<feature type="compositionally biased region" description="Basic and acidic residues" evidence="8">
    <location>
        <begin position="251"/>
        <end position="260"/>
    </location>
</feature>
<dbReference type="FunFam" id="1.10.10.2570:FF:000001">
    <property type="entry name" value="Autophagy-related protein 29"/>
    <property type="match status" value="1"/>
</dbReference>
<evidence type="ECO:0000256" key="1">
    <source>
        <dbReference type="ARBA" id="ARBA00004329"/>
    </source>
</evidence>
<evidence type="ECO:0000313" key="11">
    <source>
        <dbReference type="Proteomes" id="UP001172155"/>
    </source>
</evidence>
<feature type="compositionally biased region" description="Low complexity" evidence="8">
    <location>
        <begin position="262"/>
        <end position="282"/>
    </location>
</feature>
<sequence>MEPHQRHRDRKLHPPPSTQHQLDHEVNRLVSMTERQKNEGKPEPEPTYRVYIRLPFNRDDFVDPPPVQWDEEKSSRLWGILSDPESQGNINWNELATRFDANVPYLLQMAAWLNERHTLKLKAQMQKVSSAQGPISPAPIPSPGPGAEGSGFPANAAAEALRRTGSAAGRAPSALSVRRDSPLPRNDAALAGPSTRPAAAQRPPVSRNSSAGTAIVTQAQLPAKTGTRMGDGPRRRGPSIGVSTASAAATHARDGKEGREPASPVASTSSSSSSSDSPVQSRIIRRPPRFFPAEGASMDDDDDEAQPAFLPFRPKPESATASTGSGQDMGATLRGNVRDFGRRQPRGNASKDLAHQSQTSDSSTSSAAMVSRNPSGGGERKPGGPLSPRGTAELAGRSPAGKGKGISREGSDGTPSMGSSFSDLDDTSVTQSALEEALASHMQDGTIGSRMSTIGQAIRSRYLPANRPRDTGK</sequence>
<evidence type="ECO:0000256" key="6">
    <source>
        <dbReference type="ARBA" id="ARBA00023006"/>
    </source>
</evidence>
<feature type="compositionally biased region" description="Polar residues" evidence="8">
    <location>
        <begin position="206"/>
        <end position="220"/>
    </location>
</feature>
<keyword evidence="4" id="KW-0813">Transport</keyword>
<comment type="subcellular location">
    <subcellularLocation>
        <location evidence="1">Preautophagosomal structure</location>
    </subcellularLocation>
</comment>
<dbReference type="Proteomes" id="UP001172155">
    <property type="component" value="Unassembled WGS sequence"/>
</dbReference>
<evidence type="ECO:0000256" key="5">
    <source>
        <dbReference type="ARBA" id="ARBA00022927"/>
    </source>
</evidence>
<dbReference type="PANTHER" id="PTHR40012">
    <property type="entry name" value="AUTOPHAGY-RELATED PROTEIN 29"/>
    <property type="match status" value="1"/>
</dbReference>
<evidence type="ECO:0000256" key="8">
    <source>
        <dbReference type="SAM" id="MobiDB-lite"/>
    </source>
</evidence>
<dbReference type="InterPro" id="IPR040666">
    <property type="entry name" value="Atg29_N"/>
</dbReference>
<feature type="compositionally biased region" description="Low complexity" evidence="8">
    <location>
        <begin position="356"/>
        <end position="366"/>
    </location>
</feature>
<feature type="region of interest" description="Disordered" evidence="8">
    <location>
        <begin position="130"/>
        <end position="449"/>
    </location>
</feature>
<dbReference type="GO" id="GO:0015031">
    <property type="term" value="P:protein transport"/>
    <property type="evidence" value="ECO:0007669"/>
    <property type="project" value="UniProtKB-KW"/>
</dbReference>